<dbReference type="GO" id="GO:0042158">
    <property type="term" value="P:lipoprotein biosynthetic process"/>
    <property type="evidence" value="ECO:0007669"/>
    <property type="project" value="UniProtKB-UniRule"/>
</dbReference>
<keyword evidence="6 7" id="KW-0472">Membrane</keyword>
<sequence length="296" mass="34018">MKETLAYITYRGSEGIEIFGLPLHFYSLMWLTAFVLGWYIMAKMFKIDGVSKDKLDPLFMYTFFGAVLGARIGEFLFYDPSAFIERPLEVFLPIQYSPGSEFLFGLIKNYKFVGFQGLASHGATVGLLISSYLYTRKYLPGKNMLWLVDRLAICVSIGGAFVRIGNFVNSEIVGKPSDLPWAVLFEKQSLSYGEIVPRHPAQLYEAFAYILLFILLWWIYNKTNKKYQNGYIFGLFFTLLFSIRFIIEFFKESQGVEWVAQTLKVNLNNGQVLSIPFIIIGLVVMYLSNKGYFNKK</sequence>
<feature type="transmembrane region" description="Helical" evidence="7">
    <location>
        <begin position="23"/>
        <end position="42"/>
    </location>
</feature>
<dbReference type="UniPathway" id="UPA00664"/>
<proteinExistence type="inferred from homology"/>
<evidence type="ECO:0000256" key="7">
    <source>
        <dbReference type="HAMAP-Rule" id="MF_01147"/>
    </source>
</evidence>
<dbReference type="RefSeq" id="WP_128500684.1">
    <property type="nucleotide sequence ID" value="NZ_CP035107.1"/>
</dbReference>
<evidence type="ECO:0000313" key="9">
    <source>
        <dbReference type="Proteomes" id="UP000287701"/>
    </source>
</evidence>
<dbReference type="GO" id="GO:0008961">
    <property type="term" value="F:phosphatidylglycerol-prolipoprotein diacylglyceryl transferase activity"/>
    <property type="evidence" value="ECO:0007669"/>
    <property type="project" value="UniProtKB-UniRule"/>
</dbReference>
<comment type="pathway">
    <text evidence="7">Protein modification; lipoprotein biosynthesis (diacylglyceryl transfer).</text>
</comment>
<dbReference type="Proteomes" id="UP000287701">
    <property type="component" value="Chromosome"/>
</dbReference>
<dbReference type="AlphaFoldDB" id="A0A410JQ82"/>
<feature type="transmembrane region" description="Helical" evidence="7">
    <location>
        <begin position="58"/>
        <end position="78"/>
    </location>
</feature>
<dbReference type="NCBIfam" id="TIGR00544">
    <property type="entry name" value="lgt"/>
    <property type="match status" value="1"/>
</dbReference>
<dbReference type="GO" id="GO:0005886">
    <property type="term" value="C:plasma membrane"/>
    <property type="evidence" value="ECO:0007669"/>
    <property type="project" value="UniProtKB-SubCell"/>
</dbReference>
<keyword evidence="4 7" id="KW-0812">Transmembrane</keyword>
<keyword evidence="5 7" id="KW-1133">Transmembrane helix</keyword>
<comment type="subcellular location">
    <subcellularLocation>
        <location evidence="7">Cell membrane</location>
        <topology evidence="7">Multi-pass membrane protein</topology>
    </subcellularLocation>
</comment>
<evidence type="ECO:0000256" key="3">
    <source>
        <dbReference type="ARBA" id="ARBA00022679"/>
    </source>
</evidence>
<dbReference type="EMBL" id="CP035107">
    <property type="protein sequence ID" value="QAR30178.1"/>
    <property type="molecule type" value="Genomic_DNA"/>
</dbReference>
<feature type="transmembrane region" description="Helical" evidence="7">
    <location>
        <begin position="231"/>
        <end position="250"/>
    </location>
</feature>
<dbReference type="OrthoDB" id="871140at2"/>
<feature type="transmembrane region" description="Helical" evidence="7">
    <location>
        <begin position="112"/>
        <end position="135"/>
    </location>
</feature>
<evidence type="ECO:0000256" key="2">
    <source>
        <dbReference type="ARBA" id="ARBA00022475"/>
    </source>
</evidence>
<organism evidence="8 9">
    <name type="scientific">Ornithobacterium rhinotracheale</name>
    <dbReference type="NCBI Taxonomy" id="28251"/>
    <lineage>
        <taxon>Bacteria</taxon>
        <taxon>Pseudomonadati</taxon>
        <taxon>Bacteroidota</taxon>
        <taxon>Flavobacteriia</taxon>
        <taxon>Flavobacteriales</taxon>
        <taxon>Weeksellaceae</taxon>
        <taxon>Ornithobacterium</taxon>
    </lineage>
</organism>
<evidence type="ECO:0000256" key="6">
    <source>
        <dbReference type="ARBA" id="ARBA00023136"/>
    </source>
</evidence>
<evidence type="ECO:0000313" key="8">
    <source>
        <dbReference type="EMBL" id="QAR30178.1"/>
    </source>
</evidence>
<name>A0A410JQ82_ORNRH</name>
<keyword evidence="2 7" id="KW-1003">Cell membrane</keyword>
<feature type="transmembrane region" description="Helical" evidence="7">
    <location>
        <begin position="201"/>
        <end position="219"/>
    </location>
</feature>
<dbReference type="Pfam" id="PF01790">
    <property type="entry name" value="LGT"/>
    <property type="match status" value="1"/>
</dbReference>
<feature type="transmembrane region" description="Helical" evidence="7">
    <location>
        <begin position="270"/>
        <end position="288"/>
    </location>
</feature>
<evidence type="ECO:0000256" key="4">
    <source>
        <dbReference type="ARBA" id="ARBA00022692"/>
    </source>
</evidence>
<evidence type="ECO:0000256" key="1">
    <source>
        <dbReference type="ARBA" id="ARBA00007150"/>
    </source>
</evidence>
<dbReference type="PANTHER" id="PTHR30589:SF0">
    <property type="entry name" value="PHOSPHATIDYLGLYCEROL--PROLIPOPROTEIN DIACYLGLYCERYL TRANSFERASE"/>
    <property type="match status" value="1"/>
</dbReference>
<protein>
    <recommendedName>
        <fullName evidence="7">Phosphatidylglycerol--prolipoprotein diacylglyceryl transferase</fullName>
        <ecNumber evidence="7">2.5.1.145</ecNumber>
    </recommendedName>
</protein>
<comment type="catalytic activity">
    <reaction evidence="7">
        <text>L-cysteinyl-[prolipoprotein] + a 1,2-diacyl-sn-glycero-3-phospho-(1'-sn-glycerol) = an S-1,2-diacyl-sn-glyceryl-L-cysteinyl-[prolipoprotein] + sn-glycerol 1-phosphate + H(+)</text>
        <dbReference type="Rhea" id="RHEA:56712"/>
        <dbReference type="Rhea" id="RHEA-COMP:14679"/>
        <dbReference type="Rhea" id="RHEA-COMP:14680"/>
        <dbReference type="ChEBI" id="CHEBI:15378"/>
        <dbReference type="ChEBI" id="CHEBI:29950"/>
        <dbReference type="ChEBI" id="CHEBI:57685"/>
        <dbReference type="ChEBI" id="CHEBI:64716"/>
        <dbReference type="ChEBI" id="CHEBI:140658"/>
        <dbReference type="EC" id="2.5.1.145"/>
    </reaction>
</comment>
<keyword evidence="8" id="KW-0449">Lipoprotein</keyword>
<accession>A0A410JQ82</accession>
<dbReference type="PANTHER" id="PTHR30589">
    <property type="entry name" value="PROLIPOPROTEIN DIACYLGLYCERYL TRANSFERASE"/>
    <property type="match status" value="1"/>
</dbReference>
<gene>
    <name evidence="7 8" type="primary">lgt</name>
    <name evidence="8" type="ORF">EQP59_01800</name>
</gene>
<comment type="function">
    <text evidence="7">Catalyzes the transfer of the diacylglyceryl group from phosphatidylglycerol to the sulfhydryl group of the N-terminal cysteine of a prolipoprotein, the first step in the formation of mature lipoproteins.</text>
</comment>
<feature type="binding site" evidence="7">
    <location>
        <position position="163"/>
    </location>
    <ligand>
        <name>a 1,2-diacyl-sn-glycero-3-phospho-(1'-sn-glycerol)</name>
        <dbReference type="ChEBI" id="CHEBI:64716"/>
    </ligand>
</feature>
<dbReference type="InterPro" id="IPR001640">
    <property type="entry name" value="Lgt"/>
</dbReference>
<keyword evidence="3 7" id="KW-0808">Transferase</keyword>
<evidence type="ECO:0000256" key="5">
    <source>
        <dbReference type="ARBA" id="ARBA00022989"/>
    </source>
</evidence>
<comment type="similarity">
    <text evidence="1 7">Belongs to the Lgt family.</text>
</comment>
<dbReference type="HAMAP" id="MF_01147">
    <property type="entry name" value="Lgt"/>
    <property type="match status" value="1"/>
</dbReference>
<feature type="transmembrane region" description="Helical" evidence="7">
    <location>
        <begin position="147"/>
        <end position="168"/>
    </location>
</feature>
<dbReference type="EC" id="2.5.1.145" evidence="7"/>
<reference evidence="8 9" key="1">
    <citation type="submission" date="2019-01" db="EMBL/GenBank/DDBJ databases">
        <title>Whole Genome of Ornithobacterium rhinotracheale FARPER-174b.</title>
        <authorList>
            <person name="Tataje-Lavanda L.A."/>
            <person name="Montalvan A."/>
            <person name="Montesinos R."/>
            <person name="Zimic M."/>
            <person name="Fernandez-Sanchez M."/>
            <person name="Fernandez-Diaz M."/>
        </authorList>
    </citation>
    <scope>NUCLEOTIDE SEQUENCE [LARGE SCALE GENOMIC DNA]</scope>
    <source>
        <strain evidence="8 9">FARPER-174b</strain>
    </source>
</reference>